<dbReference type="OrthoDB" id="10036174at2759"/>
<dbReference type="GeneTree" id="ENSGT00950000182982"/>
<gene>
    <name evidence="9" type="primary">MTCL1</name>
</gene>
<evidence type="ECO:0000313" key="9">
    <source>
        <dbReference type="Ensembl" id="ENSSFOP00015043166.1"/>
    </source>
</evidence>
<feature type="compositionally biased region" description="Polar residues" evidence="6">
    <location>
        <begin position="1707"/>
        <end position="1739"/>
    </location>
</feature>
<evidence type="ECO:0000259" key="8">
    <source>
        <dbReference type="Pfam" id="PF14818"/>
    </source>
</evidence>
<feature type="compositionally biased region" description="Basic and acidic residues" evidence="6">
    <location>
        <begin position="675"/>
        <end position="690"/>
    </location>
</feature>
<feature type="coiled-coil region" evidence="5">
    <location>
        <begin position="955"/>
        <end position="982"/>
    </location>
</feature>
<dbReference type="Pfam" id="PF14818">
    <property type="entry name" value="SOGA1-2-like_CC"/>
    <property type="match status" value="1"/>
</dbReference>
<dbReference type="InterPro" id="IPR049885">
    <property type="entry name" value="MTCL1-3"/>
</dbReference>
<dbReference type="GO" id="GO:0005615">
    <property type="term" value="C:extracellular space"/>
    <property type="evidence" value="ECO:0007669"/>
    <property type="project" value="InterPro"/>
</dbReference>
<feature type="domain" description="SOGA coiled-coil" evidence="7">
    <location>
        <begin position="564"/>
        <end position="656"/>
    </location>
</feature>
<dbReference type="RefSeq" id="XP_029109116.1">
    <property type="nucleotide sequence ID" value="XM_029253283.1"/>
</dbReference>
<dbReference type="GO" id="GO:0010506">
    <property type="term" value="P:regulation of autophagy"/>
    <property type="evidence" value="ECO:0007669"/>
    <property type="project" value="InterPro"/>
</dbReference>
<dbReference type="Pfam" id="PF11365">
    <property type="entry name" value="SOGA"/>
    <property type="match status" value="2"/>
</dbReference>
<evidence type="ECO:0000259" key="7">
    <source>
        <dbReference type="Pfam" id="PF11365"/>
    </source>
</evidence>
<evidence type="ECO:0000313" key="10">
    <source>
        <dbReference type="Proteomes" id="UP000694397"/>
    </source>
</evidence>
<accession>A0A8C9SWQ3</accession>
<keyword evidence="2" id="KW-0597">Phosphoprotein</keyword>
<feature type="region of interest" description="Disordered" evidence="6">
    <location>
        <begin position="897"/>
        <end position="925"/>
    </location>
</feature>
<feature type="region of interest" description="Disordered" evidence="6">
    <location>
        <begin position="1646"/>
        <end position="1739"/>
    </location>
</feature>
<feature type="region of interest" description="Disordered" evidence="6">
    <location>
        <begin position="1"/>
        <end position="136"/>
    </location>
</feature>
<dbReference type="Proteomes" id="UP000694397">
    <property type="component" value="Chromosome 7"/>
</dbReference>
<feature type="region of interest" description="Disordered" evidence="6">
    <location>
        <begin position="162"/>
        <end position="260"/>
    </location>
</feature>
<feature type="domain" description="SOGA coiled-coil" evidence="7">
    <location>
        <begin position="431"/>
        <end position="527"/>
    </location>
</feature>
<feature type="compositionally biased region" description="Basic and acidic residues" evidence="6">
    <location>
        <begin position="735"/>
        <end position="747"/>
    </location>
</feature>
<evidence type="ECO:0000256" key="6">
    <source>
        <dbReference type="SAM" id="MobiDB-lite"/>
    </source>
</evidence>
<feature type="region of interest" description="Disordered" evidence="6">
    <location>
        <begin position="1766"/>
        <end position="1787"/>
    </location>
</feature>
<dbReference type="Ensembl" id="ENSSFOT00015077364.1">
    <property type="protein sequence ID" value="ENSSFOP00015043166.1"/>
    <property type="gene ID" value="ENSSFOG00015013353.2"/>
</dbReference>
<feature type="compositionally biased region" description="Low complexity" evidence="6">
    <location>
        <begin position="45"/>
        <end position="60"/>
    </location>
</feature>
<keyword evidence="10" id="KW-1185">Reference proteome</keyword>
<feature type="compositionally biased region" description="Low complexity" evidence="6">
    <location>
        <begin position="167"/>
        <end position="179"/>
    </location>
</feature>
<feature type="coiled-coil region" evidence="5">
    <location>
        <begin position="439"/>
        <end position="473"/>
    </location>
</feature>
<dbReference type="GeneID" id="108930070"/>
<feature type="compositionally biased region" description="Basic and acidic residues" evidence="6">
    <location>
        <begin position="402"/>
        <end position="422"/>
    </location>
</feature>
<feature type="region of interest" description="Disordered" evidence="6">
    <location>
        <begin position="596"/>
        <end position="625"/>
    </location>
</feature>
<keyword evidence="4" id="KW-0472">Membrane</keyword>
<evidence type="ECO:0000256" key="3">
    <source>
        <dbReference type="ARBA" id="ARBA00023054"/>
    </source>
</evidence>
<feature type="compositionally biased region" description="Basic and acidic residues" evidence="6">
    <location>
        <begin position="225"/>
        <end position="234"/>
    </location>
</feature>
<keyword evidence="3 5" id="KW-0175">Coiled coil</keyword>
<feature type="compositionally biased region" description="Acidic residues" evidence="6">
    <location>
        <begin position="1948"/>
        <end position="1957"/>
    </location>
</feature>
<comment type="subcellular location">
    <subcellularLocation>
        <location evidence="1">Membrane</location>
    </subcellularLocation>
</comment>
<dbReference type="PANTHER" id="PTHR15742">
    <property type="entry name" value="GIRDIN"/>
    <property type="match status" value="1"/>
</dbReference>
<name>A0A8C9SWQ3_SCLFO</name>
<reference evidence="9 10" key="1">
    <citation type="submission" date="2019-04" db="EMBL/GenBank/DDBJ databases">
        <authorList>
            <consortium name="Wellcome Sanger Institute Data Sharing"/>
        </authorList>
    </citation>
    <scope>NUCLEOTIDE SEQUENCE [LARGE SCALE GENOMIC DNA]</scope>
</reference>
<feature type="compositionally biased region" description="Basic and acidic residues" evidence="6">
    <location>
        <begin position="244"/>
        <end position="260"/>
    </location>
</feature>
<dbReference type="InterPro" id="IPR027882">
    <property type="entry name" value="SOGA1/2-like_CC"/>
</dbReference>
<feature type="coiled-coil region" evidence="5">
    <location>
        <begin position="503"/>
        <end position="537"/>
    </location>
</feature>
<evidence type="ECO:0000256" key="4">
    <source>
        <dbReference type="ARBA" id="ARBA00023136"/>
    </source>
</evidence>
<feature type="compositionally biased region" description="Basic and acidic residues" evidence="6">
    <location>
        <begin position="33"/>
        <end position="44"/>
    </location>
</feature>
<proteinExistence type="predicted"/>
<feature type="compositionally biased region" description="Basic and acidic residues" evidence="6">
    <location>
        <begin position="1293"/>
        <end position="1305"/>
    </location>
</feature>
<feature type="region of interest" description="Disordered" evidence="6">
    <location>
        <begin position="1237"/>
        <end position="1305"/>
    </location>
</feature>
<feature type="compositionally biased region" description="Low complexity" evidence="6">
    <location>
        <begin position="187"/>
        <end position="211"/>
    </location>
</feature>
<feature type="region of interest" description="Disordered" evidence="6">
    <location>
        <begin position="674"/>
        <end position="747"/>
    </location>
</feature>
<evidence type="ECO:0000256" key="2">
    <source>
        <dbReference type="ARBA" id="ARBA00022553"/>
    </source>
</evidence>
<sequence length="1957" mass="216807">MESPHGPHGDVQQQSILLEKKRVNRAPSPARPFLKDAHLKDARSRASASKPPAVAPKSPKLSGKQPPSPGLVAAQSRASRRGVPGAREKAAAAGKSAAKSAVTKKAARLAQHGSAEQTFTCRQVDPAPVGAKSKKGKLCSVARGALGLDSPVRVPAGSGLARVAHTDSSSDLSDCLSEPLSDEQRRAPAASSDAESASGSGSGSSELAGCARHPDAPGQRTTARGAEEPLERGRVAGNPGRPATCDEREPRGGRRGTREEELLREIEDLRSENDYLKDEVDELRAEMEELRDSYLEEEVYQLQELRRELDRANKNCRILQYRLRKAEQKSLRAAQTGQVDGELVRNLEQDLKVAKDVSVRLHNELESVEDKRIRAEDENELLREKIIEVEISKQALHNELERAKESSLRRRGSREAFKERKSPSHLGGQEDSADLRCQLQFAKEESALMRKKMAKLSREKDELEQELQKYKSVYGDVDSPLPMGECAGGGPHSTREAELRLRLKLVEEEANILGRKIVELEVENRGLRAENEEIRCQYERDCPGRELLSSAPTSPFGDGLESGAELRRHLQFVEEEAALLRRSIAEIEDHNRQLTSELSRIRLGPGPEEDGASRSGTGGDGHAGTGLLQEELKAARMQINELSGKVMKLQYENRVLISNMQRCDLAAHLGLRTASPRDSDAESDAGRREGEDEDASRLLNLHPKREGPVGGESDSEELVEKTSGFGSGKPSDGSELSRHRREEPETLARVRREAERLGKMVDRLIADTESLVYDGKLVVTGAEALETELQGGHDSEETKPEPPGLDAVSARMRAFRTELHIFMEKIDHLGEGLHEHVDDLSPMPNLTESSSFLSGVTSMSRDSPIGTMGRDLITDFQPAPPHTGLRDELEWCLGQEGAPEPETQRGQQGTDQSRGARGHSKYGRPEGLSAELRDAAVPEASAQVREIPARLEQERRLRQEELEVLSTRAAQLEDERRRAQGDPRRSLQDQPWVQERTLLQQELRLLRHNMAAVYVKLRWLLVNWRLGRRGDVEGEGARAQADASDSIPELGLLMDPVEGAAEKEDGSTVPVGGVGDGAEPRLSLQTPELLQHQKQADENRRVLHALRTLLEELRSELRDEEQRRCQLQQAYANEKAGWEVQWAELRCRAQQLEEGVGEAAPGGDPERSDPRGAFAREREEHRRLLAESHNAALDLRWRLQHGEKRWGRERTELLERFDRERQDWDWHMRELHRKAEKLQRELSTPSEGKDAAHRAYSPQDSPRAPRSPRSPRATAPTLSAPAARSYSDSEATLEDRPAMRLKGSESFRPTENLFLDALSLDPLSESAVPPPSRLESEKRFPCLNENLNEISDRKGLEAFHEEEISGGNLLRAKSVCSMSEFQRLMDSSPFLPDKNGRGSAGREEATPPLSPDDLKYIEEYNSKGWDFPPAEAPAEAWPERSEVRRAEQTCEQPFQPTSWFLTTSATLTTSTLSSPEHCQRQPLRGATAPERYGVRVLHSPPFSIKLDGSGPPVGSERSAAEPEFVFSVTKARGSEPSTGAEEVLGRWPRDLPKHHRELLEGGLRHADRPVCSTVAFGSSLELELSRNLSDDMKEVAFSVRNAIRSSPVDRQLKDTACQTNGFTTRGTQTTQTISVGLQTEALRNITSSPHRCLTPKGGSTPISSPSRSLRKVQYSPVVQTKFERPCCSPKYGSPKLQRKPSSGKVEQPNNRAPTPTTPQKGYSESAWARSTTTRDSPVHTTINDGLSSLFNIIDHTPVVYDTLQKFTKSPSRSRPADSGSAEPRSSGLGVVQEFLRNVRGRSPSPVQLVVETQGEKTPEVVSIRQDLSAPPGYTLAENAARLLNKRLMEQAVKEEKRLSSSSQSSLSKEGRPGDGDKSQQGPIEELPRSPVAPPLDACFQRPARPANQRPPSRWAARSPSTSPRWSHEAERKFFFPPVERRSPLPESNEADADQSSA</sequence>
<reference evidence="9" key="2">
    <citation type="submission" date="2025-08" db="UniProtKB">
        <authorList>
            <consortium name="Ensembl"/>
        </authorList>
    </citation>
    <scope>IDENTIFICATION</scope>
</reference>
<feature type="domain" description="SOGA 1/2-like coiled-coil" evidence="8">
    <location>
        <begin position="1193"/>
        <end position="1243"/>
    </location>
</feature>
<dbReference type="GO" id="GO:0016020">
    <property type="term" value="C:membrane"/>
    <property type="evidence" value="ECO:0007669"/>
    <property type="project" value="UniProtKB-SubCell"/>
</dbReference>
<feature type="compositionally biased region" description="Basic and acidic residues" evidence="6">
    <location>
        <begin position="1925"/>
        <end position="1943"/>
    </location>
</feature>
<dbReference type="InterPro" id="IPR027881">
    <property type="entry name" value="SOGA_CC"/>
</dbReference>
<evidence type="ECO:0000256" key="1">
    <source>
        <dbReference type="ARBA" id="ARBA00004370"/>
    </source>
</evidence>
<protein>
    <submittedName>
        <fullName evidence="9">Microtubule crosslinking factor 1</fullName>
    </submittedName>
</protein>
<feature type="compositionally biased region" description="Low complexity" evidence="6">
    <location>
        <begin position="1900"/>
        <end position="1913"/>
    </location>
</feature>
<feature type="compositionally biased region" description="Basic and acidic residues" evidence="6">
    <location>
        <begin position="1394"/>
        <end position="1405"/>
    </location>
</feature>
<reference evidence="9" key="3">
    <citation type="submission" date="2025-09" db="UniProtKB">
        <authorList>
            <consortium name="Ensembl"/>
        </authorList>
    </citation>
    <scope>IDENTIFICATION</scope>
</reference>
<feature type="region of interest" description="Disordered" evidence="6">
    <location>
        <begin position="1386"/>
        <end position="1413"/>
    </location>
</feature>
<feature type="region of interest" description="Disordered" evidence="6">
    <location>
        <begin position="402"/>
        <end position="433"/>
    </location>
</feature>
<feature type="compositionally biased region" description="Low complexity" evidence="6">
    <location>
        <begin position="91"/>
        <end position="104"/>
    </location>
</feature>
<evidence type="ECO:0000256" key="5">
    <source>
        <dbReference type="SAM" id="Coils"/>
    </source>
</evidence>
<feature type="compositionally biased region" description="Basic and acidic residues" evidence="6">
    <location>
        <begin position="1868"/>
        <end position="1877"/>
    </location>
</feature>
<feature type="compositionally biased region" description="Polar residues" evidence="6">
    <location>
        <begin position="904"/>
        <end position="913"/>
    </location>
</feature>
<dbReference type="PANTHER" id="PTHR15742:SF3">
    <property type="entry name" value="MICROTUBULE CROSS-LINKING FACTOR 1"/>
    <property type="match status" value="1"/>
</dbReference>
<organism evidence="9 10">
    <name type="scientific">Scleropages formosus</name>
    <name type="common">Asian bonytongue</name>
    <name type="synonym">Osteoglossum formosum</name>
    <dbReference type="NCBI Taxonomy" id="113540"/>
    <lineage>
        <taxon>Eukaryota</taxon>
        <taxon>Metazoa</taxon>
        <taxon>Chordata</taxon>
        <taxon>Craniata</taxon>
        <taxon>Vertebrata</taxon>
        <taxon>Euteleostomi</taxon>
        <taxon>Actinopterygii</taxon>
        <taxon>Neopterygii</taxon>
        <taxon>Teleostei</taxon>
        <taxon>Osteoglossocephala</taxon>
        <taxon>Osteoglossomorpha</taxon>
        <taxon>Osteoglossiformes</taxon>
        <taxon>Osteoglossidae</taxon>
        <taxon>Scleropages</taxon>
    </lineage>
</organism>
<feature type="region of interest" description="Disordered" evidence="6">
    <location>
        <begin position="1853"/>
        <end position="1957"/>
    </location>
</feature>
<feature type="coiled-coil region" evidence="5">
    <location>
        <begin position="1096"/>
        <end position="1130"/>
    </location>
</feature>